<organism evidence="3">
    <name type="scientific">uncultured Caudovirales phage</name>
    <dbReference type="NCBI Taxonomy" id="2100421"/>
    <lineage>
        <taxon>Viruses</taxon>
        <taxon>Duplodnaviria</taxon>
        <taxon>Heunggongvirae</taxon>
        <taxon>Uroviricota</taxon>
        <taxon>Caudoviricetes</taxon>
        <taxon>Peduoviridae</taxon>
        <taxon>Maltschvirus</taxon>
        <taxon>Maltschvirus maltsch</taxon>
    </lineage>
</organism>
<dbReference type="EMBL" id="LR797282">
    <property type="protein sequence ID" value="CAB4199199.1"/>
    <property type="molecule type" value="Genomic_DNA"/>
</dbReference>
<dbReference type="EMBL" id="LR797098">
    <property type="protein sequence ID" value="CAB4186559.1"/>
    <property type="molecule type" value="Genomic_DNA"/>
</dbReference>
<gene>
    <name evidence="1" type="ORF">UFOVP1150_9</name>
    <name evidence="2" type="ORF">UFOVP1329_28</name>
    <name evidence="3" type="ORF">UFOVP1595_8</name>
</gene>
<evidence type="ECO:0000313" key="2">
    <source>
        <dbReference type="EMBL" id="CAB4199199.1"/>
    </source>
</evidence>
<reference evidence="3" key="1">
    <citation type="submission" date="2020-05" db="EMBL/GenBank/DDBJ databases">
        <authorList>
            <person name="Chiriac C."/>
            <person name="Salcher M."/>
            <person name="Ghai R."/>
            <person name="Kavagutti S V."/>
        </authorList>
    </citation>
    <scope>NUCLEOTIDE SEQUENCE</scope>
</reference>
<evidence type="ECO:0000313" key="1">
    <source>
        <dbReference type="EMBL" id="CAB4186559.1"/>
    </source>
</evidence>
<proteinExistence type="predicted"/>
<dbReference type="EMBL" id="LR797464">
    <property type="protein sequence ID" value="CAB4218296.1"/>
    <property type="molecule type" value="Genomic_DNA"/>
</dbReference>
<name>A0A6J5STA4_9CAUD</name>
<protein>
    <submittedName>
        <fullName evidence="3">Uncharacterized protein</fullName>
    </submittedName>
</protein>
<accession>A0A6J5STA4</accession>
<evidence type="ECO:0000313" key="3">
    <source>
        <dbReference type="EMBL" id="CAB4218296.1"/>
    </source>
</evidence>
<sequence length="87" mass="9539">MITPQIPALTGMTPLGIKPNPTLIWVVTTPSAYRSGHTCLIGSGKTKAEAIEDAYGPKDSWGNSTKRAVRNADIYQVTEEEYHNLHQ</sequence>